<feature type="non-terminal residue" evidence="1">
    <location>
        <position position="78"/>
    </location>
</feature>
<protein>
    <recommendedName>
        <fullName evidence="3">WD_REPEATS_REGION domain-containing protein</fullName>
    </recommendedName>
</protein>
<comment type="caution">
    <text evidence="1">The sequence shown here is derived from an EMBL/GenBank/DDBJ whole genome shotgun (WGS) entry which is preliminary data.</text>
</comment>
<sequence length="78" mass="8366">ALATVWAQQPFHSVTAAAFSPDGIFLAVASAAAKQVAFYRMVGSSPNNTSHEVAMQLLGFYDLSQAPRLLTWAPRDAE</sequence>
<evidence type="ECO:0008006" key="3">
    <source>
        <dbReference type="Google" id="ProtNLM"/>
    </source>
</evidence>
<feature type="non-terminal residue" evidence="1">
    <location>
        <position position="1"/>
    </location>
</feature>
<dbReference type="Proteomes" id="UP000485058">
    <property type="component" value="Unassembled WGS sequence"/>
</dbReference>
<reference evidence="1 2" key="1">
    <citation type="submission" date="2020-02" db="EMBL/GenBank/DDBJ databases">
        <title>Draft genome sequence of Haematococcus lacustris strain NIES-144.</title>
        <authorList>
            <person name="Morimoto D."/>
            <person name="Nakagawa S."/>
            <person name="Yoshida T."/>
            <person name="Sawayama S."/>
        </authorList>
    </citation>
    <scope>NUCLEOTIDE SEQUENCE [LARGE SCALE GENOMIC DNA]</scope>
    <source>
        <strain evidence="1 2">NIES-144</strain>
    </source>
</reference>
<keyword evidence="2" id="KW-1185">Reference proteome</keyword>
<evidence type="ECO:0000313" key="1">
    <source>
        <dbReference type="EMBL" id="GFH29065.1"/>
    </source>
</evidence>
<name>A0A6A0A8W4_HAELA</name>
<accession>A0A6A0A8W4</accession>
<evidence type="ECO:0000313" key="2">
    <source>
        <dbReference type="Proteomes" id="UP000485058"/>
    </source>
</evidence>
<organism evidence="1 2">
    <name type="scientific">Haematococcus lacustris</name>
    <name type="common">Green alga</name>
    <name type="synonym">Haematococcus pluvialis</name>
    <dbReference type="NCBI Taxonomy" id="44745"/>
    <lineage>
        <taxon>Eukaryota</taxon>
        <taxon>Viridiplantae</taxon>
        <taxon>Chlorophyta</taxon>
        <taxon>core chlorophytes</taxon>
        <taxon>Chlorophyceae</taxon>
        <taxon>CS clade</taxon>
        <taxon>Chlamydomonadales</taxon>
        <taxon>Haematococcaceae</taxon>
        <taxon>Haematococcus</taxon>
    </lineage>
</organism>
<gene>
    <name evidence="1" type="ORF">HaLaN_27660</name>
</gene>
<dbReference type="EMBL" id="BLLF01004164">
    <property type="protein sequence ID" value="GFH29065.1"/>
    <property type="molecule type" value="Genomic_DNA"/>
</dbReference>
<proteinExistence type="predicted"/>
<dbReference type="AlphaFoldDB" id="A0A6A0A8W4"/>